<dbReference type="Proteomes" id="UP000509126">
    <property type="component" value="Chromosome"/>
</dbReference>
<dbReference type="SUPFAM" id="SSF101874">
    <property type="entry name" value="YceI-like"/>
    <property type="match status" value="1"/>
</dbReference>
<dbReference type="InterPro" id="IPR036761">
    <property type="entry name" value="TTHA0802/YceI-like_sf"/>
</dbReference>
<sequence length="187" mass="20698">MKTIIKTGLLSLAICLALTSQSFARSWTLTPKSDVGFEIKSMGLTVVKAKFNQVQSTMQFDVKAPQNASTHLVMDVESLSFSKPLFKHMILGEDLFYVEKYKTVIFKSIQFKDLGNGKYNVLGHLTLRGVTKPVIFETTFKPSMSNANLLDVQASAVINRRDFGMKKGIAGVGDKVNLHLSGQCEMN</sequence>
<dbReference type="SMART" id="SM00867">
    <property type="entry name" value="YceI"/>
    <property type="match status" value="1"/>
</dbReference>
<dbReference type="PANTHER" id="PTHR34406">
    <property type="entry name" value="PROTEIN YCEI"/>
    <property type="match status" value="1"/>
</dbReference>
<evidence type="ECO:0000313" key="1">
    <source>
        <dbReference type="EMBL" id="QKU21081.1"/>
    </source>
</evidence>
<dbReference type="Pfam" id="PF04264">
    <property type="entry name" value="YceI"/>
    <property type="match status" value="1"/>
</dbReference>
<dbReference type="InterPro" id="IPR007372">
    <property type="entry name" value="Lipid/polyisoprenoid-bd_YceI"/>
</dbReference>
<dbReference type="PANTHER" id="PTHR34406:SF1">
    <property type="entry name" value="PROTEIN YCEI"/>
    <property type="match status" value="1"/>
</dbReference>
<name>A0A2K8USR4_ACILW</name>
<dbReference type="AlphaFoldDB" id="A0A2K8USR4"/>
<dbReference type="Gene3D" id="2.40.128.110">
    <property type="entry name" value="Lipid/polyisoprenoid-binding, YceI-like"/>
    <property type="match status" value="1"/>
</dbReference>
<gene>
    <name evidence="1" type="ORF">FOB19_06490</name>
</gene>
<dbReference type="STRING" id="28090.GCA_002119785_02184"/>
<evidence type="ECO:0000313" key="2">
    <source>
        <dbReference type="Proteomes" id="UP000509126"/>
    </source>
</evidence>
<accession>A0A2K8USR4</accession>
<dbReference type="RefSeq" id="WP_026055725.1">
    <property type="nucleotide sequence ID" value="NZ_BBSQ01000002.1"/>
</dbReference>
<proteinExistence type="predicted"/>
<organism evidence="1 2">
    <name type="scientific">Acinetobacter lwoffii</name>
    <dbReference type="NCBI Taxonomy" id="28090"/>
    <lineage>
        <taxon>Bacteria</taxon>
        <taxon>Pseudomonadati</taxon>
        <taxon>Pseudomonadota</taxon>
        <taxon>Gammaproteobacteria</taxon>
        <taxon>Moraxellales</taxon>
        <taxon>Moraxellaceae</taxon>
        <taxon>Acinetobacter</taxon>
    </lineage>
</organism>
<protein>
    <submittedName>
        <fullName evidence="1">YceI family protein</fullName>
    </submittedName>
</protein>
<dbReference type="EMBL" id="CP054803">
    <property type="protein sequence ID" value="QKU21081.1"/>
    <property type="molecule type" value="Genomic_DNA"/>
</dbReference>
<reference evidence="1 2" key="1">
    <citation type="submission" date="2019-11" db="EMBL/GenBank/DDBJ databases">
        <title>FDA dAtabase for Regulatory Grade micrObial Sequences (FDA-ARGOS): Supporting development and validation of Infectious Disease Dx tests.</title>
        <authorList>
            <person name="Patel R."/>
            <person name="Rucinski S."/>
            <person name="Tallon L."/>
            <person name="Sadzewicz L."/>
            <person name="Vavikolanu K."/>
            <person name="Mehta A."/>
            <person name="Aluvathingal J."/>
            <person name="Nadendla S."/>
            <person name="Nandy P."/>
            <person name="Geyer C."/>
            <person name="Yan Y."/>
            <person name="Sichtig H."/>
        </authorList>
    </citation>
    <scope>NUCLEOTIDE SEQUENCE [LARGE SCALE GENOMIC DNA]</scope>
    <source>
        <strain evidence="1 2">FDAARGOS_557</strain>
    </source>
</reference>